<evidence type="ECO:0000313" key="3">
    <source>
        <dbReference type="Proteomes" id="UP000474042"/>
    </source>
</evidence>
<sequence>MDQNMYETTINNIPISLATKILLETGMDVEIFKALIHEAVALIKESKVDSYITNLKKANVNEVYDLLLSSLENMPPRLPISFCTKCINKQEEIIELVLKVFSSKDSSKESEIVAAVNKFTSYYTKSSLTPNIINEKLGSNESIIYQLEDIDFEITNKSLSITGAKSLYFSNTGRVFAYDSGGIVTGESAIISTKPISITMNKENVIVESTHGDVFKYRNKMSIHEFIELYNELNPKVLKIHNLCSYILDGKSSYYCGNIQLNETEIKFTYTNYIKSIKYSHITDFKYNNHILTLKGCFISIADKKIIEELSLFYPSDEYVNELKGLIKPHINNNLDFSKIKGQYSLFTGELNNKYYFNEDVIVSLHKDLVIIISYDLAQPIGAFKLNSMKYYINSNKIFFINNDVIVTLDGFEELNNKLKTNNVEKVEDDLMIGQTPEGHPFIIVFSNNVLILKQSSNRHINSILTTNILDITLKGFSNEDSNLATVSINMIAGSELDINIIESHVPLLIKKTYKTSKIKILESANTPQLFTSWSRHLNDTLNYFYFSSMYCARSELDKVTKKGFLNLDDEDKAMIANILYYVAIEQKKQLDVISIYIPKIIEQQELLIMNNLNKSIDTTAFRILQKQLLAIGGQIKSSLNEIERSLSHIPYILHPQIDSRKALSDSRYSKFGQLALRGVSSLMFGSVMAFPLLAVAGFGFWKTYKLNKTLEEIEKKKVELYVYQALDSFEHLMNYMMPYYISEANEVLFNMCSNISKNYRSMLDLKEVKKELFERISDLYTFKQLPIGDTNIRTKKDIIEEIHRSANLSTLKDINPLYIIGGENYV</sequence>
<evidence type="ECO:0000313" key="2">
    <source>
        <dbReference type="EMBL" id="NAS19939.1"/>
    </source>
</evidence>
<accession>A0A6L9EU81</accession>
<dbReference type="EMBL" id="WOFV02000130">
    <property type="protein sequence ID" value="NAS19939.1"/>
    <property type="molecule type" value="Genomic_DNA"/>
</dbReference>
<comment type="caution">
    <text evidence="2">The sequence shown here is derived from an EMBL/GenBank/DDBJ whole genome shotgun (WGS) entry which is preliminary data.</text>
</comment>
<reference evidence="2 3" key="1">
    <citation type="submission" date="2020-01" db="EMBL/GenBank/DDBJ databases">
        <title>Genome sequence of a 1,3-propanediol producer, Clostridium butyricum S3.</title>
        <authorList>
            <person name="Zhou J."/>
        </authorList>
    </citation>
    <scope>NUCLEOTIDE SEQUENCE [LARGE SCALE GENOMIC DNA]</scope>
    <source>
        <strain evidence="2 3">S3</strain>
    </source>
</reference>
<keyword evidence="1" id="KW-0472">Membrane</keyword>
<gene>
    <name evidence="2" type="ORF">GND98_019500</name>
</gene>
<name>A0A6L9EU81_CLOBU</name>
<proteinExistence type="predicted"/>
<keyword evidence="1" id="KW-0812">Transmembrane</keyword>
<keyword evidence="1" id="KW-1133">Transmembrane helix</keyword>
<feature type="transmembrane region" description="Helical" evidence="1">
    <location>
        <begin position="683"/>
        <end position="702"/>
    </location>
</feature>
<evidence type="ECO:0000256" key="1">
    <source>
        <dbReference type="SAM" id="Phobius"/>
    </source>
</evidence>
<protein>
    <submittedName>
        <fullName evidence="2">Uncharacterized protein</fullName>
    </submittedName>
</protein>
<dbReference type="Proteomes" id="UP000474042">
    <property type="component" value="Unassembled WGS sequence"/>
</dbReference>
<organism evidence="2 3">
    <name type="scientific">Clostridium butyricum</name>
    <dbReference type="NCBI Taxonomy" id="1492"/>
    <lineage>
        <taxon>Bacteria</taxon>
        <taxon>Bacillati</taxon>
        <taxon>Bacillota</taxon>
        <taxon>Clostridia</taxon>
        <taxon>Eubacteriales</taxon>
        <taxon>Clostridiaceae</taxon>
        <taxon>Clostridium</taxon>
    </lineage>
</organism>
<dbReference type="AlphaFoldDB" id="A0A6L9EU81"/>